<feature type="region of interest" description="Disordered" evidence="1">
    <location>
        <begin position="106"/>
        <end position="126"/>
    </location>
</feature>
<dbReference type="EMBL" id="LWDX02004907">
    <property type="protein sequence ID" value="OEL37598.1"/>
    <property type="molecule type" value="Genomic_DNA"/>
</dbReference>
<evidence type="ECO:0000256" key="2">
    <source>
        <dbReference type="SAM" id="SignalP"/>
    </source>
</evidence>
<reference evidence="3 4" key="1">
    <citation type="submission" date="2016-09" db="EMBL/GenBank/DDBJ databases">
        <title>The draft genome of Dichanthelium oligosanthes: A C3 panicoid grass species.</title>
        <authorList>
            <person name="Studer A.J."/>
            <person name="Schnable J.C."/>
            <person name="Brutnell T.P."/>
        </authorList>
    </citation>
    <scope>NUCLEOTIDE SEQUENCE [LARGE SCALE GENOMIC DNA]</scope>
    <source>
        <strain evidence="4">cv. Kellogg 1175</strain>
        <tissue evidence="3">Leaf</tissue>
    </source>
</reference>
<evidence type="ECO:0000313" key="4">
    <source>
        <dbReference type="Proteomes" id="UP000095767"/>
    </source>
</evidence>
<evidence type="ECO:0000256" key="1">
    <source>
        <dbReference type="SAM" id="MobiDB-lite"/>
    </source>
</evidence>
<dbReference type="Proteomes" id="UP000095767">
    <property type="component" value="Unassembled WGS sequence"/>
</dbReference>
<feature type="chain" id="PRO_5009189321" description="Reverse transcriptase zinc-binding domain-containing protein" evidence="2">
    <location>
        <begin position="20"/>
        <end position="166"/>
    </location>
</feature>
<feature type="non-terminal residue" evidence="3">
    <location>
        <position position="1"/>
    </location>
</feature>
<name>A0A1E5WJR4_9POAL</name>
<dbReference type="AlphaFoldDB" id="A0A1E5WJR4"/>
<feature type="signal peptide" evidence="2">
    <location>
        <begin position="1"/>
        <end position="19"/>
    </location>
</feature>
<organism evidence="3 4">
    <name type="scientific">Dichanthelium oligosanthes</name>
    <dbReference type="NCBI Taxonomy" id="888268"/>
    <lineage>
        <taxon>Eukaryota</taxon>
        <taxon>Viridiplantae</taxon>
        <taxon>Streptophyta</taxon>
        <taxon>Embryophyta</taxon>
        <taxon>Tracheophyta</taxon>
        <taxon>Spermatophyta</taxon>
        <taxon>Magnoliopsida</taxon>
        <taxon>Liliopsida</taxon>
        <taxon>Poales</taxon>
        <taxon>Poaceae</taxon>
        <taxon>PACMAD clade</taxon>
        <taxon>Panicoideae</taxon>
        <taxon>Panicodae</taxon>
        <taxon>Paniceae</taxon>
        <taxon>Dichantheliinae</taxon>
        <taxon>Dichanthelium</taxon>
    </lineage>
</organism>
<protein>
    <recommendedName>
        <fullName evidence="5">Reverse transcriptase zinc-binding domain-containing protein</fullName>
    </recommendedName>
</protein>
<accession>A0A1E5WJR4</accession>
<proteinExistence type="predicted"/>
<evidence type="ECO:0008006" key="5">
    <source>
        <dbReference type="Google" id="ProtNLM"/>
    </source>
</evidence>
<evidence type="ECO:0000313" key="3">
    <source>
        <dbReference type="EMBL" id="OEL37598.1"/>
    </source>
</evidence>
<keyword evidence="4" id="KW-1185">Reference proteome</keyword>
<gene>
    <name evidence="3" type="ORF">BAE44_0001383</name>
</gene>
<keyword evidence="2" id="KW-0732">Signal</keyword>
<sequence length="166" mass="18050">LGRALWLRWLWLSRTSVSGSAPLVRVDPISQAFFNASIRCEVGDGCSTLFWSDPWLEGSCLPTLVPDLVDIVPSRQKKKKVGRLCSYGPCLDHRLGRPPDLTGPISVSPSQAEIAGGHSRPSHTRPGDLEMVPFRPLLLQLCLSSSLCWAIGFAGSQRALEGKGTK</sequence>
<comment type="caution">
    <text evidence="3">The sequence shown here is derived from an EMBL/GenBank/DDBJ whole genome shotgun (WGS) entry which is preliminary data.</text>
</comment>